<evidence type="ECO:0000256" key="1">
    <source>
        <dbReference type="SAM" id="MobiDB-lite"/>
    </source>
</evidence>
<dbReference type="AlphaFoldDB" id="A0A0F9IZK6"/>
<sequence length="178" mass="19171">MQQSNTIATWSSRPSLFTMGNTRSGLQEAGGPALYALCAIETISSRGLGFLRGSGGCGRSRPPPGENGQLREYPTALFFPRAPGGPGRCRRSAPGRHAQVRRRRGARSRQVFANFGRKPGNRLRRPGFGPRTTVFFPSAGGPRGAAGRRAERARSAVSPRAVLWKHAVIFVAHGPRLP</sequence>
<name>A0A0F9IZK6_9ZZZZ</name>
<comment type="caution">
    <text evidence="2">The sequence shown here is derived from an EMBL/GenBank/DDBJ whole genome shotgun (WGS) entry which is preliminary data.</text>
</comment>
<feature type="compositionally biased region" description="Basic residues" evidence="1">
    <location>
        <begin position="88"/>
        <end position="107"/>
    </location>
</feature>
<evidence type="ECO:0000313" key="2">
    <source>
        <dbReference type="EMBL" id="KKM62824.1"/>
    </source>
</evidence>
<proteinExistence type="predicted"/>
<feature type="region of interest" description="Disordered" evidence="1">
    <location>
        <begin position="83"/>
        <end position="107"/>
    </location>
</feature>
<protein>
    <submittedName>
        <fullName evidence="2">Uncharacterized protein</fullName>
    </submittedName>
</protein>
<dbReference type="EMBL" id="LAZR01011219">
    <property type="protein sequence ID" value="KKM62824.1"/>
    <property type="molecule type" value="Genomic_DNA"/>
</dbReference>
<accession>A0A0F9IZK6</accession>
<organism evidence="2">
    <name type="scientific">marine sediment metagenome</name>
    <dbReference type="NCBI Taxonomy" id="412755"/>
    <lineage>
        <taxon>unclassified sequences</taxon>
        <taxon>metagenomes</taxon>
        <taxon>ecological metagenomes</taxon>
    </lineage>
</organism>
<gene>
    <name evidence="2" type="ORF">LCGC14_1517760</name>
</gene>
<reference evidence="2" key="1">
    <citation type="journal article" date="2015" name="Nature">
        <title>Complex archaea that bridge the gap between prokaryotes and eukaryotes.</title>
        <authorList>
            <person name="Spang A."/>
            <person name="Saw J.H."/>
            <person name="Jorgensen S.L."/>
            <person name="Zaremba-Niedzwiedzka K."/>
            <person name="Martijn J."/>
            <person name="Lind A.E."/>
            <person name="van Eijk R."/>
            <person name="Schleper C."/>
            <person name="Guy L."/>
            <person name="Ettema T.J."/>
        </authorList>
    </citation>
    <scope>NUCLEOTIDE SEQUENCE</scope>
</reference>